<organism evidence="1 2">
    <name type="scientific">Debaryomyces fabryi</name>
    <dbReference type="NCBI Taxonomy" id="58627"/>
    <lineage>
        <taxon>Eukaryota</taxon>
        <taxon>Fungi</taxon>
        <taxon>Dikarya</taxon>
        <taxon>Ascomycota</taxon>
        <taxon>Saccharomycotina</taxon>
        <taxon>Pichiomycetes</taxon>
        <taxon>Debaryomycetaceae</taxon>
        <taxon>Debaryomyces</taxon>
    </lineage>
</organism>
<dbReference type="RefSeq" id="XP_015464989.1">
    <property type="nucleotide sequence ID" value="XM_015614187.1"/>
</dbReference>
<protein>
    <submittedName>
        <fullName evidence="1">Uncharacterized protein</fullName>
    </submittedName>
</protein>
<gene>
    <name evidence="1" type="ORF">AC631_05358</name>
</gene>
<proteinExistence type="predicted"/>
<comment type="caution">
    <text evidence="1">The sequence shown here is derived from an EMBL/GenBank/DDBJ whole genome shotgun (WGS) entry which is preliminary data.</text>
</comment>
<evidence type="ECO:0000313" key="2">
    <source>
        <dbReference type="Proteomes" id="UP000054251"/>
    </source>
</evidence>
<dbReference type="GeneID" id="26842367"/>
<dbReference type="OrthoDB" id="4003242at2759"/>
<reference evidence="1 2" key="1">
    <citation type="submission" date="2015-11" db="EMBL/GenBank/DDBJ databases">
        <title>The genome of Debaryomyces fabryi.</title>
        <authorList>
            <person name="Tafer H."/>
            <person name="Lopandic K."/>
        </authorList>
    </citation>
    <scope>NUCLEOTIDE SEQUENCE [LARGE SCALE GENOMIC DNA]</scope>
    <source>
        <strain evidence="1 2">CBS 789</strain>
    </source>
</reference>
<accession>A0A0V1PRM0</accession>
<dbReference type="AlphaFoldDB" id="A0A0V1PRM0"/>
<name>A0A0V1PRM0_9ASCO</name>
<sequence length="156" mass="17833">MFARTARSTRHIKNVWRRSYSTEEPKGGKAKEIEVNVTKIFGIAALAGGLYVYKNSSERKEPLIKTPLYNQVDERENLRNENYLKRYKSSFIKSYIKDRGGIGQRQCRRISEGAVPTNLIPTHSPFGNQFGAGIKTDNLGPRKERIRVYAPLKSDQ</sequence>
<dbReference type="EMBL" id="LMYN01000197">
    <property type="protein sequence ID" value="KRZ98886.1"/>
    <property type="molecule type" value="Genomic_DNA"/>
</dbReference>
<keyword evidence="2" id="KW-1185">Reference proteome</keyword>
<dbReference type="Proteomes" id="UP000054251">
    <property type="component" value="Unassembled WGS sequence"/>
</dbReference>
<evidence type="ECO:0000313" key="1">
    <source>
        <dbReference type="EMBL" id="KRZ98886.1"/>
    </source>
</evidence>